<organism evidence="2 3">
    <name type="scientific">Vibrio ostreae</name>
    <dbReference type="NCBI Taxonomy" id="2841925"/>
    <lineage>
        <taxon>Bacteria</taxon>
        <taxon>Pseudomonadati</taxon>
        <taxon>Pseudomonadota</taxon>
        <taxon>Gammaproteobacteria</taxon>
        <taxon>Vibrionales</taxon>
        <taxon>Vibrionaceae</taxon>
        <taxon>Vibrio</taxon>
    </lineage>
</organism>
<proteinExistence type="predicted"/>
<feature type="domain" description="Solute-binding protein family 3/N-terminal" evidence="1">
    <location>
        <begin position="9"/>
        <end position="213"/>
    </location>
</feature>
<evidence type="ECO:0000313" key="2">
    <source>
        <dbReference type="EMBL" id="QXO18878.1"/>
    </source>
</evidence>
<dbReference type="PANTHER" id="PTHR38834:SF3">
    <property type="entry name" value="SOLUTE-BINDING PROTEIN FAMILY 3_N-TERMINAL DOMAIN-CONTAINING PROTEIN"/>
    <property type="match status" value="1"/>
</dbReference>
<name>A0A975UBU2_9VIBR</name>
<protein>
    <submittedName>
        <fullName evidence="2">Transporter substrate-binding domain-containing protein</fullName>
    </submittedName>
</protein>
<dbReference type="Proteomes" id="UP000694232">
    <property type="component" value="Chromosome 1"/>
</dbReference>
<evidence type="ECO:0000259" key="1">
    <source>
        <dbReference type="Pfam" id="PF00497"/>
    </source>
</evidence>
<keyword evidence="3" id="KW-1185">Reference proteome</keyword>
<accession>A0A975UBU2</accession>
<gene>
    <name evidence="2" type="ORF">KNV97_11705</name>
</gene>
<evidence type="ECO:0000313" key="3">
    <source>
        <dbReference type="Proteomes" id="UP000694232"/>
    </source>
</evidence>
<reference evidence="2" key="1">
    <citation type="submission" date="2021-06" db="EMBL/GenBank/DDBJ databases">
        <title>Vibrio nov. sp., novel gut bacterium isolated from Yellow Sea oyster.</title>
        <authorList>
            <person name="Muhammad N."/>
            <person name="Nguyen T.H."/>
            <person name="Lee Y.-J."/>
            <person name="Ko J."/>
            <person name="Kim S.-G."/>
        </authorList>
    </citation>
    <scope>NUCLEOTIDE SEQUENCE</scope>
    <source>
        <strain evidence="2">OG9-811</strain>
    </source>
</reference>
<dbReference type="InterPro" id="IPR001638">
    <property type="entry name" value="Solute-binding_3/MltF_N"/>
</dbReference>
<dbReference type="KEGG" id="vos:KNV97_11705"/>
<dbReference type="Pfam" id="PF00497">
    <property type="entry name" value="SBP_bac_3"/>
    <property type="match status" value="1"/>
</dbReference>
<dbReference type="AlphaFoldDB" id="A0A975UBU2"/>
<dbReference type="PANTHER" id="PTHR38834">
    <property type="entry name" value="PERIPLASMIC SUBSTRATE BINDING PROTEIN FAMILY 3"/>
    <property type="match status" value="1"/>
</dbReference>
<dbReference type="EMBL" id="CP076643">
    <property type="protein sequence ID" value="QXO18878.1"/>
    <property type="molecule type" value="Genomic_DNA"/>
</dbReference>
<sequence>MSELTFYIEEYPPYNFSNNGQITGIAVDLLQQASQQVGREISSEQIVMQPWPRAYRSVLLKPGSVLFSATRTQHRESLFNWVGPIGEIRVSVLARSDTKIKIDQPIDLAKYRIGVIRDDVGEQLLLQLGIPRELMQEAANVGVLTELLLKNRIDLIAYNEQATHWWAIRSGYQAEDLATIFVLQQGLLYFAFNKEIDQQLVNDLQKGIDIIRDTSGKDGVNLYQAILDKYR</sequence>